<dbReference type="EMBL" id="CP142735">
    <property type="protein sequence ID" value="WUR04774.1"/>
    <property type="molecule type" value="Genomic_DNA"/>
</dbReference>
<dbReference type="GeneID" id="90542606"/>
<gene>
    <name evidence="2" type="ORF">VNE69_10124</name>
</gene>
<name>A0AAX4JFK5_9MICR</name>
<keyword evidence="1" id="KW-1133">Transmembrane helix</keyword>
<dbReference type="Gene3D" id="1.20.120.610">
    <property type="entry name" value="lithium bound rotor ring of v- atpase"/>
    <property type="match status" value="1"/>
</dbReference>
<proteinExistence type="predicted"/>
<feature type="transmembrane region" description="Helical" evidence="1">
    <location>
        <begin position="12"/>
        <end position="36"/>
    </location>
</feature>
<evidence type="ECO:0000256" key="1">
    <source>
        <dbReference type="SAM" id="Phobius"/>
    </source>
</evidence>
<keyword evidence="3" id="KW-1185">Reference proteome</keyword>
<organism evidence="2 3">
    <name type="scientific">Vairimorpha necatrix</name>
    <dbReference type="NCBI Taxonomy" id="6039"/>
    <lineage>
        <taxon>Eukaryota</taxon>
        <taxon>Fungi</taxon>
        <taxon>Fungi incertae sedis</taxon>
        <taxon>Microsporidia</taxon>
        <taxon>Nosematidae</taxon>
        <taxon>Vairimorpha</taxon>
    </lineage>
</organism>
<dbReference type="Proteomes" id="UP001334084">
    <property type="component" value="Chromosome 10"/>
</dbReference>
<evidence type="ECO:0000313" key="2">
    <source>
        <dbReference type="EMBL" id="WUR04774.1"/>
    </source>
</evidence>
<dbReference type="RefSeq" id="XP_065330919.1">
    <property type="nucleotide sequence ID" value="XM_065474847.1"/>
</dbReference>
<dbReference type="InterPro" id="IPR035921">
    <property type="entry name" value="F/V-ATP_Csub_sf"/>
</dbReference>
<accession>A0AAX4JFK5</accession>
<feature type="transmembrane region" description="Helical" evidence="1">
    <location>
        <begin position="48"/>
        <end position="74"/>
    </location>
</feature>
<reference evidence="2" key="1">
    <citation type="journal article" date="2024" name="BMC Genomics">
        <title>Functional annotation of a divergent genome using sequence and structure-based similarity.</title>
        <authorList>
            <person name="Svedberg D."/>
            <person name="Winiger R.R."/>
            <person name="Berg A."/>
            <person name="Sharma H."/>
            <person name="Tellgren-Roth C."/>
            <person name="Debrunner-Vossbrinck B.A."/>
            <person name="Vossbrinck C.R."/>
            <person name="Barandun J."/>
        </authorList>
    </citation>
    <scope>NUCLEOTIDE SEQUENCE</scope>
    <source>
        <strain evidence="2">Illinois isolate</strain>
    </source>
</reference>
<sequence>MLGNLESIPYLIISLGLIFLISLTSYGSCYGMTLAATSSSLYAHKKQVMTYSYIATIMSSSIFFQAFILVMIILSRMEGDYTMNMSLAHTLACLILGGTGYAVGILMGNISKEGFKKLYKETKFNISFVLLYATSEVILLFSFMASLILIYTGI</sequence>
<dbReference type="KEGG" id="vnx:VNE69_10124"/>
<protein>
    <submittedName>
        <fullName evidence="2">V-type proton ATPase subunit C (VMA11)</fullName>
    </submittedName>
</protein>
<keyword evidence="1" id="KW-0472">Membrane</keyword>
<dbReference type="AlphaFoldDB" id="A0AAX4JFK5"/>
<keyword evidence="1" id="KW-0812">Transmembrane</keyword>
<feature type="transmembrane region" description="Helical" evidence="1">
    <location>
        <begin position="129"/>
        <end position="151"/>
    </location>
</feature>
<evidence type="ECO:0000313" key="3">
    <source>
        <dbReference type="Proteomes" id="UP001334084"/>
    </source>
</evidence>
<feature type="transmembrane region" description="Helical" evidence="1">
    <location>
        <begin position="86"/>
        <end position="108"/>
    </location>
</feature>